<keyword evidence="1" id="KW-0732">Signal</keyword>
<evidence type="ECO:0000313" key="3">
    <source>
        <dbReference type="WBParaSite" id="jg3610"/>
    </source>
</evidence>
<feature type="signal peptide" evidence="1">
    <location>
        <begin position="1"/>
        <end position="19"/>
    </location>
</feature>
<evidence type="ECO:0000256" key="1">
    <source>
        <dbReference type="SAM" id="SignalP"/>
    </source>
</evidence>
<feature type="chain" id="PRO_5037150242" evidence="1">
    <location>
        <begin position="20"/>
        <end position="127"/>
    </location>
</feature>
<dbReference type="WBParaSite" id="jg3610">
    <property type="protein sequence ID" value="jg3610"/>
    <property type="gene ID" value="jg3610"/>
</dbReference>
<organism evidence="2 3">
    <name type="scientific">Ditylenchus dipsaci</name>
    <dbReference type="NCBI Taxonomy" id="166011"/>
    <lineage>
        <taxon>Eukaryota</taxon>
        <taxon>Metazoa</taxon>
        <taxon>Ecdysozoa</taxon>
        <taxon>Nematoda</taxon>
        <taxon>Chromadorea</taxon>
        <taxon>Rhabditida</taxon>
        <taxon>Tylenchina</taxon>
        <taxon>Tylenchomorpha</taxon>
        <taxon>Sphaerularioidea</taxon>
        <taxon>Anguinidae</taxon>
        <taxon>Anguininae</taxon>
        <taxon>Ditylenchus</taxon>
    </lineage>
</organism>
<evidence type="ECO:0000313" key="2">
    <source>
        <dbReference type="Proteomes" id="UP000887574"/>
    </source>
</evidence>
<proteinExistence type="predicted"/>
<protein>
    <submittedName>
        <fullName evidence="3">Uncharacterized protein</fullName>
    </submittedName>
</protein>
<name>A0A915E898_9BILA</name>
<reference evidence="3" key="1">
    <citation type="submission" date="2022-11" db="UniProtKB">
        <authorList>
            <consortium name="WormBaseParasite"/>
        </authorList>
    </citation>
    <scope>IDENTIFICATION</scope>
</reference>
<sequence length="127" mass="13936">MNGYISFVILSVFVSFIVGAEVAPECKTSCSTDSDGKTKKCTTSCTGMMQGATSRSTVHNLEELKLECEQKCPFKQPQQIMSKKTEFSTLDACLKYCQEKGLGKSEQECHDQCKEAPAGMTGMKKPQ</sequence>
<dbReference type="Proteomes" id="UP000887574">
    <property type="component" value="Unplaced"/>
</dbReference>
<keyword evidence="2" id="KW-1185">Reference proteome</keyword>
<dbReference type="AlphaFoldDB" id="A0A915E898"/>
<accession>A0A915E898</accession>